<comment type="caution">
    <text evidence="1">The sequence shown here is derived from an EMBL/GenBank/DDBJ whole genome shotgun (WGS) entry which is preliminary data.</text>
</comment>
<dbReference type="EMBL" id="BSXG01000130">
    <property type="protein sequence ID" value="GME47133.1"/>
    <property type="molecule type" value="Genomic_DNA"/>
</dbReference>
<proteinExistence type="predicted"/>
<dbReference type="Proteomes" id="UP001165186">
    <property type="component" value="Unassembled WGS sequence"/>
</dbReference>
<gene>
    <name evidence="1" type="primary">g12512</name>
    <name evidence="1" type="ORF">NpPPO83_00012512</name>
</gene>
<name>A0ACB5SL91_9PEZI</name>
<organism evidence="1 2">
    <name type="scientific">Neofusicoccum parvum</name>
    <dbReference type="NCBI Taxonomy" id="310453"/>
    <lineage>
        <taxon>Eukaryota</taxon>
        <taxon>Fungi</taxon>
        <taxon>Dikarya</taxon>
        <taxon>Ascomycota</taxon>
        <taxon>Pezizomycotina</taxon>
        <taxon>Dothideomycetes</taxon>
        <taxon>Dothideomycetes incertae sedis</taxon>
        <taxon>Botryosphaeriales</taxon>
        <taxon>Botryosphaeriaceae</taxon>
        <taxon>Neofusicoccum</taxon>
    </lineage>
</organism>
<sequence length="429" mass="45241">MAGPDEDALPKRITYTPPPGVEYVPYRPFVACTACRKARKGCSLKKKADQPPCRACQKADIPCTFEKLYPVNPGKQKATAIDDSPVASSSAGGPVRDEEPANNGPSKKRDSGIAGMTPMNKKQQAGPSTAPKVNADGITTFRTGANTASAHCNRTLPRAANKPRMDRIIHINPHSTLIDPRSLTIQSYHPTNPNTPAAYHLPPPPADRLEMTDSAGHTGHFREMVTALAHPVTFSLAASSRGCRFCADPTFGLVGLSFKKASVIAWADGRGCTEVLDGHRGHGAAPAAMCRACVLARVDVLACPGHELASLFPPGASRAEVDAAVAAQAARFGERGGGGEGERWCCVCPLPAVWRCCAEQGGGAEEGGCGLFFCQECREGWDAVGGDLQVLLEQKLATEGGVVECRADAAFLLEQGMLMKNVQADLSGL</sequence>
<evidence type="ECO:0000313" key="1">
    <source>
        <dbReference type="EMBL" id="GME47133.1"/>
    </source>
</evidence>
<keyword evidence="2" id="KW-1185">Reference proteome</keyword>
<reference evidence="1" key="1">
    <citation type="submission" date="2024-09" db="EMBL/GenBank/DDBJ databases">
        <title>Draft Genome Sequences of Neofusicoccum parvum.</title>
        <authorList>
            <person name="Ashida A."/>
            <person name="Camagna M."/>
            <person name="Tanaka A."/>
            <person name="Takemoto D."/>
        </authorList>
    </citation>
    <scope>NUCLEOTIDE SEQUENCE</scope>
    <source>
        <strain evidence="1">PPO83</strain>
    </source>
</reference>
<protein>
    <submittedName>
        <fullName evidence="1">Uncharacterized protein</fullName>
    </submittedName>
</protein>
<accession>A0ACB5SL91</accession>
<evidence type="ECO:0000313" key="2">
    <source>
        <dbReference type="Proteomes" id="UP001165186"/>
    </source>
</evidence>